<sequence length="298" mass="34039">MSTDIFLPSFDYDTDEEDLGGEGLIVPVEHSYGTQYEELTKKHLKEIHYELGLIKLCWPELPTKGLHRIIDESKKYMLGKIQIAGPETNQLERQHSMKTWGGEPYKTSPDDDKLAAQGLTILKRAAKPRLSSSADSLVEAERVSRSKMYEEELTQMREAHKKNTEKEDWLCAACAKREETFLELQEQLQLIRLEQEQVIMEHERNIAEQAKLAMRAAQLGVERKELDIKKSQVGLPRVYYTLGTLHHLVSHHTLDLIVPRLAKAPAGVGIPLRHLGRRPTRDFAPLTTHNITTYGLNN</sequence>
<protein>
    <submittedName>
        <fullName evidence="1">Uncharacterized protein</fullName>
    </submittedName>
</protein>
<dbReference type="EMBL" id="OB799112">
    <property type="protein sequence ID" value="CAD7435137.1"/>
    <property type="molecule type" value="Genomic_DNA"/>
</dbReference>
<dbReference type="AlphaFoldDB" id="A0A7R9HUQ5"/>
<evidence type="ECO:0000313" key="1">
    <source>
        <dbReference type="EMBL" id="CAD7435137.1"/>
    </source>
</evidence>
<name>A0A7R9HUQ5_9NEOP</name>
<reference evidence="1" key="1">
    <citation type="submission" date="2020-11" db="EMBL/GenBank/DDBJ databases">
        <authorList>
            <person name="Tran Van P."/>
        </authorList>
    </citation>
    <scope>NUCLEOTIDE SEQUENCE</scope>
</reference>
<gene>
    <name evidence="1" type="ORF">TMSB3V08_LOCUS11785</name>
</gene>
<accession>A0A7R9HUQ5</accession>
<organism evidence="1">
    <name type="scientific">Timema monikensis</name>
    <dbReference type="NCBI Taxonomy" id="170555"/>
    <lineage>
        <taxon>Eukaryota</taxon>
        <taxon>Metazoa</taxon>
        <taxon>Ecdysozoa</taxon>
        <taxon>Arthropoda</taxon>
        <taxon>Hexapoda</taxon>
        <taxon>Insecta</taxon>
        <taxon>Pterygota</taxon>
        <taxon>Neoptera</taxon>
        <taxon>Polyneoptera</taxon>
        <taxon>Phasmatodea</taxon>
        <taxon>Timematodea</taxon>
        <taxon>Timematoidea</taxon>
        <taxon>Timematidae</taxon>
        <taxon>Timema</taxon>
    </lineage>
</organism>
<proteinExistence type="predicted"/>